<organism evidence="5 6">
    <name type="scientific">Methyloceanibacter marginalis</name>
    <dbReference type="NCBI Taxonomy" id="1774971"/>
    <lineage>
        <taxon>Bacteria</taxon>
        <taxon>Pseudomonadati</taxon>
        <taxon>Pseudomonadota</taxon>
        <taxon>Alphaproteobacteria</taxon>
        <taxon>Hyphomicrobiales</taxon>
        <taxon>Hyphomicrobiaceae</taxon>
        <taxon>Methyloceanibacter</taxon>
    </lineage>
</organism>
<dbReference type="InterPro" id="IPR036390">
    <property type="entry name" value="WH_DNA-bd_sf"/>
</dbReference>
<evidence type="ECO:0000313" key="6">
    <source>
        <dbReference type="Proteomes" id="UP000095042"/>
    </source>
</evidence>
<evidence type="ECO:0000256" key="3">
    <source>
        <dbReference type="ARBA" id="ARBA00023163"/>
    </source>
</evidence>
<keyword evidence="2" id="KW-0238">DNA-binding</keyword>
<evidence type="ECO:0000259" key="4">
    <source>
        <dbReference type="PROSITE" id="PS50995"/>
    </source>
</evidence>
<dbReference type="OrthoDB" id="9815567at2"/>
<dbReference type="RefSeq" id="WP_069622748.1">
    <property type="nucleotide sequence ID" value="NZ_LPWD01000023.1"/>
</dbReference>
<dbReference type="PROSITE" id="PS01117">
    <property type="entry name" value="HTH_MARR_1"/>
    <property type="match status" value="1"/>
</dbReference>
<proteinExistence type="predicted"/>
<keyword evidence="1" id="KW-0805">Transcription regulation</keyword>
<dbReference type="InterPro" id="IPR036388">
    <property type="entry name" value="WH-like_DNA-bd_sf"/>
</dbReference>
<dbReference type="SMART" id="SM00347">
    <property type="entry name" value="HTH_MARR"/>
    <property type="match status" value="1"/>
</dbReference>
<evidence type="ECO:0000256" key="2">
    <source>
        <dbReference type="ARBA" id="ARBA00023125"/>
    </source>
</evidence>
<dbReference type="EMBL" id="LPWD01000023">
    <property type="protein sequence ID" value="ODS04041.1"/>
    <property type="molecule type" value="Genomic_DNA"/>
</dbReference>
<keyword evidence="6" id="KW-1185">Reference proteome</keyword>
<reference evidence="5 6" key="1">
    <citation type="journal article" date="2016" name="Environ. Microbiol.">
        <title>New Methyloceanibacter diversity from North Sea sediments includes methanotroph containing solely the soluble methane monooxygenase.</title>
        <authorList>
            <person name="Vekeman B."/>
            <person name="Kerckhof F.M."/>
            <person name="Cremers G."/>
            <person name="de Vos P."/>
            <person name="Vandamme P."/>
            <person name="Boon N."/>
            <person name="Op den Camp H.J."/>
            <person name="Heylen K."/>
        </authorList>
    </citation>
    <scope>NUCLEOTIDE SEQUENCE [LARGE SCALE GENOMIC DNA]</scope>
    <source>
        <strain evidence="5 6">R-67177</strain>
    </source>
</reference>
<gene>
    <name evidence="5" type="ORF">AUC71_06215</name>
</gene>
<comment type="caution">
    <text evidence="5">The sequence shown here is derived from an EMBL/GenBank/DDBJ whole genome shotgun (WGS) entry which is preliminary data.</text>
</comment>
<dbReference type="Pfam" id="PF12802">
    <property type="entry name" value="MarR_2"/>
    <property type="match status" value="1"/>
</dbReference>
<feature type="domain" description="HTH marR-type" evidence="4">
    <location>
        <begin position="10"/>
        <end position="142"/>
    </location>
</feature>
<accession>A0A1E3WE24</accession>
<dbReference type="PANTHER" id="PTHR33164:SF43">
    <property type="entry name" value="HTH-TYPE TRANSCRIPTIONAL REPRESSOR YETL"/>
    <property type="match status" value="1"/>
</dbReference>
<dbReference type="SUPFAM" id="SSF46785">
    <property type="entry name" value="Winged helix' DNA-binding domain"/>
    <property type="match status" value="1"/>
</dbReference>
<dbReference type="PROSITE" id="PS50995">
    <property type="entry name" value="HTH_MARR_2"/>
    <property type="match status" value="1"/>
</dbReference>
<dbReference type="GO" id="GO:0003700">
    <property type="term" value="F:DNA-binding transcription factor activity"/>
    <property type="evidence" value="ECO:0007669"/>
    <property type="project" value="InterPro"/>
</dbReference>
<keyword evidence="3" id="KW-0804">Transcription</keyword>
<evidence type="ECO:0000256" key="1">
    <source>
        <dbReference type="ARBA" id="ARBA00023015"/>
    </source>
</evidence>
<sequence length="152" mass="16793">MAKDAANGLEAHLGYWLRYVSNHVSHAFAAKLAGRGVTVAEWVVLRQLYDDGAVAPSYLADRLGMTRGAISKLAERLALKSLIARKDSRGDRRSHLLEITNAGRALVPELAALADRNEEEFFGHLSPRARKEIADIMMEIVRRGAFRSVPVD</sequence>
<dbReference type="GO" id="GO:0006950">
    <property type="term" value="P:response to stress"/>
    <property type="evidence" value="ECO:0007669"/>
    <property type="project" value="TreeGrafter"/>
</dbReference>
<dbReference type="Gene3D" id="1.10.10.10">
    <property type="entry name" value="Winged helix-like DNA-binding domain superfamily/Winged helix DNA-binding domain"/>
    <property type="match status" value="1"/>
</dbReference>
<dbReference type="PANTHER" id="PTHR33164">
    <property type="entry name" value="TRANSCRIPTIONAL REGULATOR, MARR FAMILY"/>
    <property type="match status" value="1"/>
</dbReference>
<dbReference type="PRINTS" id="PR00598">
    <property type="entry name" value="HTHMARR"/>
</dbReference>
<name>A0A1E3WE24_9HYPH</name>
<evidence type="ECO:0000313" key="5">
    <source>
        <dbReference type="EMBL" id="ODS04041.1"/>
    </source>
</evidence>
<dbReference type="InterPro" id="IPR000835">
    <property type="entry name" value="HTH_MarR-typ"/>
</dbReference>
<protein>
    <submittedName>
        <fullName evidence="5">MarR family transcriptional regulator</fullName>
    </submittedName>
</protein>
<dbReference type="Proteomes" id="UP000095042">
    <property type="component" value="Unassembled WGS sequence"/>
</dbReference>
<dbReference type="AlphaFoldDB" id="A0A1E3WE24"/>
<dbReference type="GO" id="GO:0003677">
    <property type="term" value="F:DNA binding"/>
    <property type="evidence" value="ECO:0007669"/>
    <property type="project" value="UniProtKB-KW"/>
</dbReference>
<dbReference type="InterPro" id="IPR039422">
    <property type="entry name" value="MarR/SlyA-like"/>
</dbReference>
<dbReference type="InterPro" id="IPR023187">
    <property type="entry name" value="Tscrpt_reg_MarR-type_CS"/>
</dbReference>